<reference evidence="3" key="1">
    <citation type="submission" date="2025-08" db="UniProtKB">
        <authorList>
            <consortium name="RefSeq"/>
        </authorList>
    </citation>
    <scope>IDENTIFICATION</scope>
</reference>
<dbReference type="RefSeq" id="WP_028311141.1">
    <property type="nucleotide sequence ID" value="NZ_AXWS01000008.1"/>
</dbReference>
<dbReference type="AlphaFoldDB" id="A0A8B6X306"/>
<dbReference type="PANTHER" id="PTHR43737">
    <property type="entry name" value="BLL7424 PROTEIN"/>
    <property type="match status" value="1"/>
</dbReference>
<keyword evidence="2" id="KW-1185">Reference proteome</keyword>
<accession>A0A8B6X306</accession>
<evidence type="ECO:0000313" key="3">
    <source>
        <dbReference type="RefSeq" id="WP_028311141.1"/>
    </source>
</evidence>
<dbReference type="OrthoDB" id="9772295at2"/>
<evidence type="ECO:0000256" key="1">
    <source>
        <dbReference type="SAM" id="SignalP"/>
    </source>
</evidence>
<dbReference type="Pfam" id="PF08811">
    <property type="entry name" value="DUF1800"/>
    <property type="match status" value="1"/>
</dbReference>
<feature type="chain" id="PRO_5034638455" evidence="1">
    <location>
        <begin position="27"/>
        <end position="603"/>
    </location>
</feature>
<dbReference type="InterPro" id="IPR014917">
    <property type="entry name" value="DUF1800"/>
</dbReference>
<dbReference type="PROSITE" id="PS51257">
    <property type="entry name" value="PROKAR_LIPOPROTEIN"/>
    <property type="match status" value="1"/>
</dbReference>
<dbReference type="PANTHER" id="PTHR43737:SF1">
    <property type="entry name" value="DUF1501 DOMAIN-CONTAINING PROTEIN"/>
    <property type="match status" value="1"/>
</dbReference>
<keyword evidence="1" id="KW-0732">Signal</keyword>
<feature type="signal peptide" evidence="1">
    <location>
        <begin position="1"/>
        <end position="26"/>
    </location>
</feature>
<protein>
    <submittedName>
        <fullName evidence="3">DUF1800 domain-containing protein</fullName>
    </submittedName>
</protein>
<name>A0A8B6X306_9BURK</name>
<evidence type="ECO:0000313" key="2">
    <source>
        <dbReference type="Proteomes" id="UP000675920"/>
    </source>
</evidence>
<proteinExistence type="predicted"/>
<dbReference type="Proteomes" id="UP000675920">
    <property type="component" value="Unplaced"/>
</dbReference>
<organism evidence="2 3">
    <name type="scientific">Derxia gummosa DSM 723</name>
    <dbReference type="NCBI Taxonomy" id="1121388"/>
    <lineage>
        <taxon>Bacteria</taxon>
        <taxon>Pseudomonadati</taxon>
        <taxon>Pseudomonadota</taxon>
        <taxon>Betaproteobacteria</taxon>
        <taxon>Burkholderiales</taxon>
        <taxon>Alcaligenaceae</taxon>
        <taxon>Derxia</taxon>
    </lineage>
</organism>
<sequence>MLRITGTHRGCAGLHALAFASALVLAGCGGGDAAGLAAPADAARATTQATASAAASLAAALPDVATTSIDAARLAQQGSFGPTEPLIDRIAKVGPRKWIALQMEATPSEYPALGNVDIDRWTSKTKSWCQGNFTAGTPASNYCWRDYYSSTPVAWHFYRQAVSGEDQLRQRVAFALSQWIVASDVDATGTYGLRDWAQMFRDNAFGNYRDLLRAVVLSPVMGVFLNNVNNSKTDPNENFARELLQLFSIGTCALNHDGTLKGGSCQPTYDNATVREYAYALTGWTFPAGGVSAWCGTKCNGWQNPRWLKGSMVAVPAQHDQNVRKLLSGVTLAASRTPGWALSRVLDSIMAHDNVAPFVATRLIQHLVTGNPSPAYVSDVATAFETGSHAGFGSGKRGDLAATVAAVLLHDEARTASHIRDLGYGRLREPAQVWTGLMRALDATTDGAWFGWSFGGDLGQTVFSAPSVFGHYPPDYLPAGAGVVAPAFALEDENTTFKRLGLYNYVNFTGTDPVMAADATVAGSTGTAISHARYLGSAGNPSALVSRLDLLLTSRQLSAAQRQSIVDAVSAITESTHGSNWKLWRVRVAMFLVMASPQYAVIR</sequence>